<dbReference type="GO" id="GO:0005524">
    <property type="term" value="F:ATP binding"/>
    <property type="evidence" value="ECO:0007669"/>
    <property type="project" value="InterPro"/>
</dbReference>
<evidence type="ECO:0000259" key="1">
    <source>
        <dbReference type="PROSITE" id="PS51880"/>
    </source>
</evidence>
<dbReference type="RefSeq" id="WP_073148178.1">
    <property type="nucleotide sequence ID" value="NZ_FRAG01000011.1"/>
</dbReference>
<dbReference type="InterPro" id="IPR027417">
    <property type="entry name" value="P-loop_NTPase"/>
</dbReference>
<sequence>MSNKDMIKISLKGGTTIEVRKGTTLEEIKDKVKEEYDALIVAAKVNNNLKELNFTLKDNSQIEFIDLSTSIGHRIYQRSLSFVFIRAAMELLTGCKVSVEHSLSKGLYCEIDYKEPINEEHVKAIEKRMTEIIDEDIPLVKNCISKEEAKNIFKEFGMDAKEKLLKYREKDCINIYSCGWLRNYFYGYMVPSTGYLKKFRLRYYMPGVIIQFPTKEQPNDIPEFVEQPKLAYIFREAEKWGNILNVGYVANLNEIIEKNKIPELIRVAEALHEKKIAQIADEITNKKKRVVLIAGPSSSGKTTFAQRLLIQLKVNGLNPITLSTDDYFVDRELTPRDDEGNYDFEALEAVDVELFNQHLTKLIQGREVNIPSFDFLTGKRKCNGNKIKIHKEQPIIIEGIHGLNEKLTKDIPHDKKFKIYISALTQLNIDNHNRIPTTDTRLIRRIVRDSKYRGHSALTTLRLWKSVRRGEERNIFPFQEEADIMFNSALVYELAVLKKYATPLLKEIDDKEPEYVEAKRLLKFLSYFKSIDDDKYILQTSIIKEFIGGSCFVE</sequence>
<dbReference type="PANTHER" id="PTHR10285">
    <property type="entry name" value="URIDINE KINASE"/>
    <property type="match status" value="1"/>
</dbReference>
<dbReference type="InterPro" id="IPR004095">
    <property type="entry name" value="TGS"/>
</dbReference>
<dbReference type="EMBL" id="FRAG01000011">
    <property type="protein sequence ID" value="SHJ84760.1"/>
    <property type="molecule type" value="Genomic_DNA"/>
</dbReference>
<reference evidence="2 3" key="1">
    <citation type="submission" date="2016-11" db="EMBL/GenBank/DDBJ databases">
        <authorList>
            <person name="Jaros S."/>
            <person name="Januszkiewicz K."/>
            <person name="Wedrychowicz H."/>
        </authorList>
    </citation>
    <scope>NUCLEOTIDE SEQUENCE [LARGE SCALE GENOMIC DNA]</scope>
    <source>
        <strain evidence="2 3">DSM 15212</strain>
    </source>
</reference>
<keyword evidence="2" id="KW-0418">Kinase</keyword>
<dbReference type="SUPFAM" id="SSF52540">
    <property type="entry name" value="P-loop containing nucleoside triphosphate hydrolases"/>
    <property type="match status" value="1"/>
</dbReference>
<dbReference type="InterPro" id="IPR006083">
    <property type="entry name" value="PRK/URK"/>
</dbReference>
<dbReference type="OrthoDB" id="9764644at2"/>
<name>A0A1M6MN01_PARC5</name>
<keyword evidence="3" id="KW-1185">Reference proteome</keyword>
<dbReference type="Gene3D" id="3.30.980.10">
    <property type="entry name" value="Threonyl-trna Synthetase, Chain A, domain 2"/>
    <property type="match status" value="1"/>
</dbReference>
<dbReference type="PROSITE" id="PS51880">
    <property type="entry name" value="TGS"/>
    <property type="match status" value="1"/>
</dbReference>
<dbReference type="GO" id="GO:0016301">
    <property type="term" value="F:kinase activity"/>
    <property type="evidence" value="ECO:0007669"/>
    <property type="project" value="UniProtKB-KW"/>
</dbReference>
<dbReference type="Gene3D" id="3.40.50.300">
    <property type="entry name" value="P-loop containing nucleotide triphosphate hydrolases"/>
    <property type="match status" value="1"/>
</dbReference>
<accession>A0A1M6MN01</accession>
<proteinExistence type="predicted"/>
<dbReference type="Gene3D" id="3.10.20.30">
    <property type="match status" value="1"/>
</dbReference>
<dbReference type="STRING" id="1121301.SAMN02745912_01326"/>
<dbReference type="SUPFAM" id="SSF81271">
    <property type="entry name" value="TGS-like"/>
    <property type="match status" value="1"/>
</dbReference>
<dbReference type="InterPro" id="IPR003593">
    <property type="entry name" value="AAA+_ATPase"/>
</dbReference>
<dbReference type="InterPro" id="IPR018163">
    <property type="entry name" value="Thr/Ala-tRNA-synth_IIc_edit"/>
</dbReference>
<feature type="domain" description="TGS" evidence="1">
    <location>
        <begin position="5"/>
        <end position="66"/>
    </location>
</feature>
<evidence type="ECO:0000313" key="3">
    <source>
        <dbReference type="Proteomes" id="UP000184465"/>
    </source>
</evidence>
<dbReference type="Proteomes" id="UP000184465">
    <property type="component" value="Unassembled WGS sequence"/>
</dbReference>
<dbReference type="InterPro" id="IPR012675">
    <property type="entry name" value="Beta-grasp_dom_sf"/>
</dbReference>
<evidence type="ECO:0000313" key="2">
    <source>
        <dbReference type="EMBL" id="SHJ84760.1"/>
    </source>
</evidence>
<protein>
    <submittedName>
        <fullName evidence="2">Uridine kinase</fullName>
    </submittedName>
</protein>
<keyword evidence="2" id="KW-0808">Transferase</keyword>
<dbReference type="Pfam" id="PF00485">
    <property type="entry name" value="PRK"/>
    <property type="match status" value="1"/>
</dbReference>
<dbReference type="InterPro" id="IPR012676">
    <property type="entry name" value="TGS-like"/>
</dbReference>
<dbReference type="CDD" id="cd01667">
    <property type="entry name" value="TGS_ThrRS"/>
    <property type="match status" value="1"/>
</dbReference>
<dbReference type="SUPFAM" id="SSF55186">
    <property type="entry name" value="ThrRS/AlaRS common domain"/>
    <property type="match status" value="1"/>
</dbReference>
<dbReference type="AlphaFoldDB" id="A0A1M6MN01"/>
<organism evidence="2 3">
    <name type="scientific">Paramaledivibacter caminithermalis (strain DSM 15212 / CIP 107654 / DViRD3)</name>
    <name type="common">Clostridium caminithermale</name>
    <dbReference type="NCBI Taxonomy" id="1121301"/>
    <lineage>
        <taxon>Bacteria</taxon>
        <taxon>Bacillati</taxon>
        <taxon>Bacillota</taxon>
        <taxon>Clostridia</taxon>
        <taxon>Peptostreptococcales</taxon>
        <taxon>Caminicellaceae</taxon>
        <taxon>Paramaledivibacter</taxon>
    </lineage>
</organism>
<gene>
    <name evidence="2" type="ORF">SAMN02745912_01326</name>
</gene>
<dbReference type="SMART" id="SM00382">
    <property type="entry name" value="AAA"/>
    <property type="match status" value="1"/>
</dbReference>
<dbReference type="CDD" id="cd02028">
    <property type="entry name" value="UMPK_like"/>
    <property type="match status" value="1"/>
</dbReference>